<comment type="caution">
    <text evidence="1">The sequence shown here is derived from an EMBL/GenBank/DDBJ whole genome shotgun (WGS) entry which is preliminary data.</text>
</comment>
<reference evidence="1" key="3">
    <citation type="submission" date="2024-09" db="EMBL/GenBank/DDBJ databases">
        <authorList>
            <person name="Sun Q."/>
            <person name="Mori K."/>
        </authorList>
    </citation>
    <scope>NUCLEOTIDE SEQUENCE</scope>
    <source>
        <strain evidence="1">NBRC 112440</strain>
    </source>
</reference>
<reference evidence="1" key="1">
    <citation type="journal article" date="2014" name="Int. J. Syst. Evol. Microbiol.">
        <title>Complete genome of a new Firmicutes species belonging to the dominant human colonic microbiota ('Ruminococcus bicirculans') reveals two chromosomes and a selective capacity to utilize plant glucans.</title>
        <authorList>
            <consortium name="NISC Comparative Sequencing Program"/>
            <person name="Wegmann U."/>
            <person name="Louis P."/>
            <person name="Goesmann A."/>
            <person name="Henrissat B."/>
            <person name="Duncan S.H."/>
            <person name="Flint H.J."/>
        </authorList>
    </citation>
    <scope>NUCLEOTIDE SEQUENCE</scope>
    <source>
        <strain evidence="1">NBRC 112440</strain>
    </source>
</reference>
<dbReference type="EMBL" id="JBHSWD010000001">
    <property type="protein sequence ID" value="MFC6592565.1"/>
    <property type="molecule type" value="Genomic_DNA"/>
</dbReference>
<dbReference type="RefSeq" id="WP_380081630.1">
    <property type="nucleotide sequence ID" value="NZ_JBHSWD010000001.1"/>
</dbReference>
<keyword evidence="3" id="KW-1185">Reference proteome</keyword>
<dbReference type="Proteomes" id="UP001596297">
    <property type="component" value="Unassembled WGS sequence"/>
</dbReference>
<name>A0ABW1YAX3_9DEIO</name>
<evidence type="ECO:0000313" key="2">
    <source>
        <dbReference type="EMBL" id="MFC6592565.1"/>
    </source>
</evidence>
<reference evidence="3" key="2">
    <citation type="journal article" date="2019" name="Int. J. Syst. Evol. Microbiol.">
        <title>The Global Catalogue of Microorganisms (GCM) 10K type strain sequencing project: providing services to taxonomists for standard genome sequencing and annotation.</title>
        <authorList>
            <consortium name="The Broad Institute Genomics Platform"/>
            <consortium name="The Broad Institute Genome Sequencing Center for Infectious Disease"/>
            <person name="Wu L."/>
            <person name="Ma J."/>
        </authorList>
    </citation>
    <scope>NUCLEOTIDE SEQUENCE [LARGE SCALE GENOMIC DNA]</scope>
    <source>
        <strain evidence="3">CGMCC 1.15772</strain>
    </source>
</reference>
<sequence>MKYTVVIRQPVEPEQLPQLETLLRERIGLRPDQATKLASRRSGRLLKPTGRERAEALRAVFEEVGAQVSLEEVPDESGQTAQAVFSAGGGGIVSDPAALWGFRPSRPWVLPSRRLPVIPLRGSERLTPPA</sequence>
<protein>
    <submittedName>
        <fullName evidence="1">Uncharacterized protein</fullName>
    </submittedName>
</protein>
<organism evidence="1 3">
    <name type="scientific">Deinococcus lacus</name>
    <dbReference type="NCBI Taxonomy" id="392561"/>
    <lineage>
        <taxon>Bacteria</taxon>
        <taxon>Thermotogati</taxon>
        <taxon>Deinococcota</taxon>
        <taxon>Deinococci</taxon>
        <taxon>Deinococcales</taxon>
        <taxon>Deinococcaceae</taxon>
        <taxon>Deinococcus</taxon>
    </lineage>
</organism>
<gene>
    <name evidence="1" type="ORF">ACFP81_00150</name>
    <name evidence="2" type="ORF">ACFP81_11550</name>
</gene>
<accession>A0ABW1YAX3</accession>
<evidence type="ECO:0000313" key="3">
    <source>
        <dbReference type="Proteomes" id="UP001596297"/>
    </source>
</evidence>
<proteinExistence type="predicted"/>
<evidence type="ECO:0000313" key="1">
    <source>
        <dbReference type="EMBL" id="MFC6590607.1"/>
    </source>
</evidence>
<dbReference type="EMBL" id="JBHSWD010000001">
    <property type="protein sequence ID" value="MFC6590607.1"/>
    <property type="molecule type" value="Genomic_DNA"/>
</dbReference>